<dbReference type="Proteomes" id="UP001152523">
    <property type="component" value="Unassembled WGS sequence"/>
</dbReference>
<reference evidence="2" key="1">
    <citation type="submission" date="2022-07" db="EMBL/GenBank/DDBJ databases">
        <authorList>
            <person name="Macas J."/>
            <person name="Novak P."/>
            <person name="Neumann P."/>
        </authorList>
    </citation>
    <scope>NUCLEOTIDE SEQUENCE</scope>
</reference>
<feature type="region of interest" description="Disordered" evidence="1">
    <location>
        <begin position="30"/>
        <end position="115"/>
    </location>
</feature>
<evidence type="ECO:0000256" key="1">
    <source>
        <dbReference type="SAM" id="MobiDB-lite"/>
    </source>
</evidence>
<feature type="compositionally biased region" description="Basic and acidic residues" evidence="1">
    <location>
        <begin position="53"/>
        <end position="62"/>
    </location>
</feature>
<dbReference type="AlphaFoldDB" id="A0AAV0E1C0"/>
<sequence length="115" mass="13693">MRPFMKKSFTIPNHLHPLHKKFTDFQAYRERNRQDWPNPDRKSSSTWKSYLSEGRRRSERKPFSRSAEISCDGKRCRKGRRLTVTPPKSMPAASVNLAERRSEKPLPQSQDHKRR</sequence>
<proteinExistence type="predicted"/>
<comment type="caution">
    <text evidence="2">The sequence shown here is derived from an EMBL/GenBank/DDBJ whole genome shotgun (WGS) entry which is preliminary data.</text>
</comment>
<evidence type="ECO:0000313" key="2">
    <source>
        <dbReference type="EMBL" id="CAH9111266.1"/>
    </source>
</evidence>
<keyword evidence="3" id="KW-1185">Reference proteome</keyword>
<evidence type="ECO:0000313" key="3">
    <source>
        <dbReference type="Proteomes" id="UP001152523"/>
    </source>
</evidence>
<name>A0AAV0E1C0_9ASTE</name>
<gene>
    <name evidence="2" type="ORF">CEPIT_LOCUS19470</name>
</gene>
<protein>
    <submittedName>
        <fullName evidence="2">Uncharacterized protein</fullName>
    </submittedName>
</protein>
<accession>A0AAV0E1C0</accession>
<dbReference type="EMBL" id="CAMAPF010000180">
    <property type="protein sequence ID" value="CAH9111266.1"/>
    <property type="molecule type" value="Genomic_DNA"/>
</dbReference>
<feature type="compositionally biased region" description="Basic and acidic residues" evidence="1">
    <location>
        <begin position="30"/>
        <end position="43"/>
    </location>
</feature>
<organism evidence="2 3">
    <name type="scientific">Cuscuta epithymum</name>
    <dbReference type="NCBI Taxonomy" id="186058"/>
    <lineage>
        <taxon>Eukaryota</taxon>
        <taxon>Viridiplantae</taxon>
        <taxon>Streptophyta</taxon>
        <taxon>Embryophyta</taxon>
        <taxon>Tracheophyta</taxon>
        <taxon>Spermatophyta</taxon>
        <taxon>Magnoliopsida</taxon>
        <taxon>eudicotyledons</taxon>
        <taxon>Gunneridae</taxon>
        <taxon>Pentapetalae</taxon>
        <taxon>asterids</taxon>
        <taxon>lamiids</taxon>
        <taxon>Solanales</taxon>
        <taxon>Convolvulaceae</taxon>
        <taxon>Cuscuteae</taxon>
        <taxon>Cuscuta</taxon>
        <taxon>Cuscuta subgen. Cuscuta</taxon>
    </lineage>
</organism>